<dbReference type="Proteomes" id="UP000193560">
    <property type="component" value="Unassembled WGS sequence"/>
</dbReference>
<proteinExistence type="predicted"/>
<evidence type="ECO:0000256" key="1">
    <source>
        <dbReference type="SAM" id="MobiDB-lite"/>
    </source>
</evidence>
<sequence>MRHWIYNKTIYSDAEYILGHRHRVRVEVQLLPRSLVQSQEESGSGIGSTGESKVDQKGDDNVIVCRFELQRDNSVGTDNMTSSQQHGGSSQQQHASNAPDGHRPDSKLSPQQQTKIRYDIYCLNRHQVLDGNNHVDPEDKVLVPVSKVTEAKDAAERSASYVKQVVLNMDALDDKKKMDVDMVVALEIFGFQKM</sequence>
<protein>
    <submittedName>
        <fullName evidence="2">Uncharacterized protein</fullName>
    </submittedName>
</protein>
<name>A0A1X2IWP0_9FUNG</name>
<dbReference type="AlphaFoldDB" id="A0A1X2IWP0"/>
<feature type="compositionally biased region" description="Low complexity" evidence="1">
    <location>
        <begin position="82"/>
        <end position="96"/>
    </location>
</feature>
<accession>A0A1X2IWP0</accession>
<keyword evidence="3" id="KW-1185">Reference proteome</keyword>
<reference evidence="2 3" key="1">
    <citation type="submission" date="2016-07" db="EMBL/GenBank/DDBJ databases">
        <title>Pervasive Adenine N6-methylation of Active Genes in Fungi.</title>
        <authorList>
            <consortium name="DOE Joint Genome Institute"/>
            <person name="Mondo S.J."/>
            <person name="Dannebaum R.O."/>
            <person name="Kuo R.C."/>
            <person name="Labutti K."/>
            <person name="Haridas S."/>
            <person name="Kuo A."/>
            <person name="Salamov A."/>
            <person name="Ahrendt S.R."/>
            <person name="Lipzen A."/>
            <person name="Sullivan W."/>
            <person name="Andreopoulos W.B."/>
            <person name="Clum A."/>
            <person name="Lindquist E."/>
            <person name="Daum C."/>
            <person name="Ramamoorthy G.K."/>
            <person name="Gryganskyi A."/>
            <person name="Culley D."/>
            <person name="Magnuson J.K."/>
            <person name="James T.Y."/>
            <person name="O'Malley M.A."/>
            <person name="Stajich J.E."/>
            <person name="Spatafora J.W."/>
            <person name="Visel A."/>
            <person name="Grigoriev I.V."/>
        </authorList>
    </citation>
    <scope>NUCLEOTIDE SEQUENCE [LARGE SCALE GENOMIC DNA]</scope>
    <source>
        <strain evidence="2 3">NRRL 1336</strain>
    </source>
</reference>
<dbReference type="EMBL" id="MCGE01000003">
    <property type="protein sequence ID" value="ORZ23457.1"/>
    <property type="molecule type" value="Genomic_DNA"/>
</dbReference>
<evidence type="ECO:0000313" key="2">
    <source>
        <dbReference type="EMBL" id="ORZ23457.1"/>
    </source>
</evidence>
<comment type="caution">
    <text evidence="2">The sequence shown here is derived from an EMBL/GenBank/DDBJ whole genome shotgun (WGS) entry which is preliminary data.</text>
</comment>
<gene>
    <name evidence="2" type="ORF">BCR42DRAFT_404805</name>
</gene>
<feature type="region of interest" description="Disordered" evidence="1">
    <location>
        <begin position="37"/>
        <end position="57"/>
    </location>
</feature>
<dbReference type="OrthoDB" id="6359943at2759"/>
<organism evidence="2 3">
    <name type="scientific">Absidia repens</name>
    <dbReference type="NCBI Taxonomy" id="90262"/>
    <lineage>
        <taxon>Eukaryota</taxon>
        <taxon>Fungi</taxon>
        <taxon>Fungi incertae sedis</taxon>
        <taxon>Mucoromycota</taxon>
        <taxon>Mucoromycotina</taxon>
        <taxon>Mucoromycetes</taxon>
        <taxon>Mucorales</taxon>
        <taxon>Cunninghamellaceae</taxon>
        <taxon>Absidia</taxon>
    </lineage>
</organism>
<evidence type="ECO:0000313" key="3">
    <source>
        <dbReference type="Proteomes" id="UP000193560"/>
    </source>
</evidence>
<feature type="region of interest" description="Disordered" evidence="1">
    <location>
        <begin position="74"/>
        <end position="111"/>
    </location>
</feature>